<evidence type="ECO:0000259" key="1">
    <source>
        <dbReference type="Pfam" id="PF00483"/>
    </source>
</evidence>
<dbReference type="KEGG" id="fro:AALO17_07270"/>
<dbReference type="STRING" id="1702221.AALO17_07270"/>
<dbReference type="InterPro" id="IPR029044">
    <property type="entry name" value="Nucleotide-diphossugar_trans"/>
</dbReference>
<dbReference type="Proteomes" id="UP000069771">
    <property type="component" value="Chromosome"/>
</dbReference>
<dbReference type="AlphaFoldDB" id="A0A140DT84"/>
<organism evidence="2 3">
    <name type="scientific">Faecalibaculum rodentium</name>
    <dbReference type="NCBI Taxonomy" id="1702221"/>
    <lineage>
        <taxon>Bacteria</taxon>
        <taxon>Bacillati</taxon>
        <taxon>Bacillota</taxon>
        <taxon>Erysipelotrichia</taxon>
        <taxon>Erysipelotrichales</taxon>
        <taxon>Erysipelotrichaceae</taxon>
        <taxon>Faecalibaculum</taxon>
    </lineage>
</organism>
<protein>
    <submittedName>
        <fullName evidence="2">Nucleotidyltransferase family protein</fullName>
    </submittedName>
</protein>
<dbReference type="Gene3D" id="3.90.550.10">
    <property type="entry name" value="Spore Coat Polysaccharide Biosynthesis Protein SpsA, Chain A"/>
    <property type="match status" value="1"/>
</dbReference>
<keyword evidence="3" id="KW-1185">Reference proteome</keyword>
<dbReference type="PATRIC" id="fig|1702221.3.peg.702"/>
<accession>A0A140DT84</accession>
<dbReference type="Pfam" id="PF00483">
    <property type="entry name" value="NTP_transferase"/>
    <property type="match status" value="1"/>
</dbReference>
<dbReference type="InterPro" id="IPR005835">
    <property type="entry name" value="NTP_transferase_dom"/>
</dbReference>
<name>A0A140DT84_9FIRM</name>
<gene>
    <name evidence="2" type="ORF">AALO17_07270</name>
</gene>
<feature type="domain" description="Nucleotidyl transferase" evidence="1">
    <location>
        <begin position="36"/>
        <end position="212"/>
    </location>
</feature>
<evidence type="ECO:0000313" key="3">
    <source>
        <dbReference type="Proteomes" id="UP000069771"/>
    </source>
</evidence>
<proteinExistence type="predicted"/>
<dbReference type="GO" id="GO:0016740">
    <property type="term" value="F:transferase activity"/>
    <property type="evidence" value="ECO:0007669"/>
    <property type="project" value="UniProtKB-KW"/>
</dbReference>
<keyword evidence="2" id="KW-0808">Transferase</keyword>
<dbReference type="SUPFAM" id="SSF53448">
    <property type="entry name" value="Nucleotide-diphospho-sugar transferases"/>
    <property type="match status" value="1"/>
</dbReference>
<evidence type="ECO:0000313" key="2">
    <source>
        <dbReference type="EMBL" id="AMK53861.1"/>
    </source>
</evidence>
<sequence length="333" mass="37100">MMKEPGWFQTGLQRILSSWQQTALNLEVTDMNTALVIMAAGLGSRYEGGIKQITPVGPSGEIIIDYSVHDALKAGFNRIIFVIRKDIEKDFREAIGSRMEKLAGQVGAEICYAYQALDDIPGSVPAGRTKPWGTGQAVLAAKAWLDLPYMVINADDYYGVDAFSTVHEFLVHNHDDQAVAGFILKNTLSANGGVTRGIIKVDPEGFVTDIAETKDIRQEGDHAVAAGGQILPLDAHVSMNMWGFQPAYTALLEKGFADFLDHMKDPMTDEFLLPIFTNDLIHEDKVKVRVLESHDRWFGITYKEDLPQVLKDFRTLYDQGVYSQDLYSDIKHQ</sequence>
<reference evidence="2 3" key="1">
    <citation type="journal article" date="2016" name="Gut Pathog.">
        <title>Whole genome sequencing of "Faecalibaculum rodentium" ALO17, isolated from C57BL/6J laboratory mouse feces.</title>
        <authorList>
            <person name="Lim S."/>
            <person name="Chang D.H."/>
            <person name="Ahn S."/>
            <person name="Kim B.C."/>
        </authorList>
    </citation>
    <scope>NUCLEOTIDE SEQUENCE [LARGE SCALE GENOMIC DNA]</scope>
    <source>
        <strain evidence="2 3">Alo17</strain>
    </source>
</reference>
<dbReference type="EMBL" id="CP011391">
    <property type="protein sequence ID" value="AMK53861.1"/>
    <property type="molecule type" value="Genomic_DNA"/>
</dbReference>